<accession>A0ABY0Z970</accession>
<proteinExistence type="predicted"/>
<evidence type="ECO:0000313" key="1">
    <source>
        <dbReference type="EMBL" id="SEE44728.1"/>
    </source>
</evidence>
<gene>
    <name evidence="1" type="ORF">SAMN04490188_3888</name>
</gene>
<dbReference type="EMBL" id="FNTT01000002">
    <property type="protein sequence ID" value="SEE44728.1"/>
    <property type="molecule type" value="Genomic_DNA"/>
</dbReference>
<protein>
    <recommendedName>
        <fullName evidence="3">HNH endonuclease</fullName>
    </recommendedName>
</protein>
<name>A0ABY0Z970_9PSED</name>
<dbReference type="Proteomes" id="UP000183915">
    <property type="component" value="Unassembled WGS sequence"/>
</dbReference>
<reference evidence="1 2" key="1">
    <citation type="submission" date="2016-10" db="EMBL/GenBank/DDBJ databases">
        <authorList>
            <person name="Varghese N."/>
            <person name="Submissions S."/>
        </authorList>
    </citation>
    <scope>NUCLEOTIDE SEQUENCE [LARGE SCALE GENOMIC DNA]</scope>
    <source>
        <strain evidence="1 2">BS3780</strain>
    </source>
</reference>
<dbReference type="RefSeq" id="WP_139213089.1">
    <property type="nucleotide sequence ID" value="NZ_FNTT01000002.1"/>
</dbReference>
<evidence type="ECO:0008006" key="3">
    <source>
        <dbReference type="Google" id="ProtNLM"/>
    </source>
</evidence>
<evidence type="ECO:0000313" key="2">
    <source>
        <dbReference type="Proteomes" id="UP000183915"/>
    </source>
</evidence>
<keyword evidence="2" id="KW-1185">Reference proteome</keyword>
<organism evidence="1 2">
    <name type="scientific">Pseudomonas kilonensis</name>
    <dbReference type="NCBI Taxonomy" id="132476"/>
    <lineage>
        <taxon>Bacteria</taxon>
        <taxon>Pseudomonadati</taxon>
        <taxon>Pseudomonadota</taxon>
        <taxon>Gammaproteobacteria</taxon>
        <taxon>Pseudomonadales</taxon>
        <taxon>Pseudomonadaceae</taxon>
        <taxon>Pseudomonas</taxon>
    </lineage>
</organism>
<sequence length="425" mass="49140">MGNCAYCGFEGKLTREHIIPDWYDTANSASDGQIFVERAPDKIVNSDPKIKDVCAACNNVVLGKLDDYGKNLYEKYFSHPVYCKERQKIQVDRRRLTRWLLKVAFNSARANKADLHVLKDYAKDIINDGSCDDIILFCSTVAPSIGDGAGWKAAYRQDARGSIKPSAFRVGVFRLPELDFYRWSFRYVYIDSYAFYLAIPQRDVELHEEKKHVIKIMTKGSEFGVRVLNEVIDTKPPKYHAANIVMNHWANFPATYGVIEDPWVVLSSKGKMDVLHYPIMREDIEREDFSGVLSFIDQQLATREALMSSLEKVEFSVYGYESDSRELWEIDEVRKFLAVLNSQRPYWLVFQGAKPGWTQVLLFCLCRLKKDSYGFGFACQEDFTDLMNQWFSGLNEISNRFAISYELNKKLSDRFGDHIEQMRCD</sequence>
<comment type="caution">
    <text evidence="1">The sequence shown here is derived from an EMBL/GenBank/DDBJ whole genome shotgun (WGS) entry which is preliminary data.</text>
</comment>